<keyword evidence="3" id="KW-1185">Reference proteome</keyword>
<keyword evidence="1" id="KW-0175">Coiled coil</keyword>
<dbReference type="Proteomes" id="UP000191285">
    <property type="component" value="Unassembled WGS sequence"/>
</dbReference>
<gene>
    <name evidence="2" type="ORF">PENSTE_c001G02688</name>
</gene>
<evidence type="ECO:0000313" key="3">
    <source>
        <dbReference type="Proteomes" id="UP000191285"/>
    </source>
</evidence>
<evidence type="ECO:0000256" key="1">
    <source>
        <dbReference type="SAM" id="Coils"/>
    </source>
</evidence>
<evidence type="ECO:0000313" key="2">
    <source>
        <dbReference type="EMBL" id="OQE32199.1"/>
    </source>
</evidence>
<dbReference type="EMBL" id="MLKD01000001">
    <property type="protein sequence ID" value="OQE32199.1"/>
    <property type="molecule type" value="Genomic_DNA"/>
</dbReference>
<sequence length="461" mass="52665">MEDESVNDPPYLYDPEMVAAMVPKHPDTDTKRLRVTRSQSSLKIVIPNPRLYGDSYRPQTGYEIASMPKYSIDEIEAHNVRKQGEQLSLEFHIKDLQKEQQGLHASALLLQNTLENLQAANSMTNTAVNSLQQQFESFRTEEEELNLKIISLRQILEGLQRTHSTTSALEERIQQLESENGDLINTATSLQKQAFKNIEKGGWAPKEALPDNLIRETFWNLQEHIRLWSRKYGAEAVSEQNDLQEETGNDIVRDLREGGNGSQGYIYTDIFHPFFPFTPDPVRTTPDLPTPAQLDRIYRDMRLVNVSKAHLWRSETLRNLFFQIRYSGQQAAEHLMAKLLSGHARYLCKLDFDLGSGEAELQNIGKKAVDLAQSLWTQREFLVIGIQKKFPVFKSSCIIMIAHRLHHLDDEDERLDGKKVLLCVQPAIIAKGNQDAEDYDKIKGWAKVTMFLDETDGCNGP</sequence>
<reference evidence="3" key="1">
    <citation type="journal article" date="2017" name="Nat. Microbiol.">
        <title>Global analysis of biosynthetic gene clusters reveals vast potential of secondary metabolite production in Penicillium species.</title>
        <authorList>
            <person name="Nielsen J.C."/>
            <person name="Grijseels S."/>
            <person name="Prigent S."/>
            <person name="Ji B."/>
            <person name="Dainat J."/>
            <person name="Nielsen K.F."/>
            <person name="Frisvad J.C."/>
            <person name="Workman M."/>
            <person name="Nielsen J."/>
        </authorList>
    </citation>
    <scope>NUCLEOTIDE SEQUENCE [LARGE SCALE GENOMIC DNA]</scope>
    <source>
        <strain evidence="3">IBT 24891</strain>
    </source>
</reference>
<feature type="coiled-coil region" evidence="1">
    <location>
        <begin position="114"/>
        <end position="193"/>
    </location>
</feature>
<dbReference type="OrthoDB" id="4343461at2759"/>
<protein>
    <submittedName>
        <fullName evidence="2">Uncharacterized protein</fullName>
    </submittedName>
</protein>
<dbReference type="AlphaFoldDB" id="A0A1V6U274"/>
<proteinExistence type="predicted"/>
<organism evidence="2 3">
    <name type="scientific">Penicillium steckii</name>
    <dbReference type="NCBI Taxonomy" id="303698"/>
    <lineage>
        <taxon>Eukaryota</taxon>
        <taxon>Fungi</taxon>
        <taxon>Dikarya</taxon>
        <taxon>Ascomycota</taxon>
        <taxon>Pezizomycotina</taxon>
        <taxon>Eurotiomycetes</taxon>
        <taxon>Eurotiomycetidae</taxon>
        <taxon>Eurotiales</taxon>
        <taxon>Aspergillaceae</taxon>
        <taxon>Penicillium</taxon>
    </lineage>
</organism>
<name>A0A1V6U274_9EURO</name>
<comment type="caution">
    <text evidence="2">The sequence shown here is derived from an EMBL/GenBank/DDBJ whole genome shotgun (WGS) entry which is preliminary data.</text>
</comment>
<accession>A0A1V6U274</accession>